<keyword evidence="5" id="KW-1185">Reference proteome</keyword>
<dbReference type="SUPFAM" id="SSF56024">
    <property type="entry name" value="Phospholipase D/nuclease"/>
    <property type="match status" value="1"/>
</dbReference>
<dbReference type="InterPro" id="IPR027417">
    <property type="entry name" value="P-loop_NTPase"/>
</dbReference>
<evidence type="ECO:0000313" key="5">
    <source>
        <dbReference type="Proteomes" id="UP001194273"/>
    </source>
</evidence>
<accession>A0ABR9QR53</accession>
<proteinExistence type="predicted"/>
<dbReference type="CDD" id="cd18032">
    <property type="entry name" value="DEXHc_RE_I_III_res"/>
    <property type="match status" value="1"/>
</dbReference>
<dbReference type="InterPro" id="IPR058403">
    <property type="entry name" value="DUF8090"/>
</dbReference>
<dbReference type="CDD" id="cd09204">
    <property type="entry name" value="PLDc_N_DEXD_b2"/>
    <property type="match status" value="1"/>
</dbReference>
<dbReference type="InterPro" id="IPR025202">
    <property type="entry name" value="PLD-like_dom"/>
</dbReference>
<dbReference type="Pfam" id="PF11907">
    <property type="entry name" value="DUF3427"/>
    <property type="match status" value="1"/>
</dbReference>
<keyword evidence="4" id="KW-0547">Nucleotide-binding</keyword>
<dbReference type="PROSITE" id="PS51192">
    <property type="entry name" value="HELICASE_ATP_BIND_1"/>
    <property type="match status" value="1"/>
</dbReference>
<evidence type="ECO:0000313" key="4">
    <source>
        <dbReference type="EMBL" id="MBE5023558.1"/>
    </source>
</evidence>
<evidence type="ECO:0000259" key="1">
    <source>
        <dbReference type="PROSITE" id="PS50035"/>
    </source>
</evidence>
<dbReference type="InterPro" id="IPR001650">
    <property type="entry name" value="Helicase_C-like"/>
</dbReference>
<evidence type="ECO:0000259" key="2">
    <source>
        <dbReference type="PROSITE" id="PS51192"/>
    </source>
</evidence>
<organism evidence="4 5">
    <name type="scientific">Thermophilibacter gallinarum</name>
    <dbReference type="NCBI Taxonomy" id="2779357"/>
    <lineage>
        <taxon>Bacteria</taxon>
        <taxon>Bacillati</taxon>
        <taxon>Actinomycetota</taxon>
        <taxon>Coriobacteriia</taxon>
        <taxon>Coriobacteriales</taxon>
        <taxon>Atopobiaceae</taxon>
        <taxon>Thermophilibacter</taxon>
    </lineage>
</organism>
<dbReference type="SMART" id="SM00487">
    <property type="entry name" value="DEXDc"/>
    <property type="match status" value="1"/>
</dbReference>
<dbReference type="CDD" id="cd18799">
    <property type="entry name" value="SF2_C_EcoAI-like"/>
    <property type="match status" value="1"/>
</dbReference>
<dbReference type="InterPro" id="IPR050742">
    <property type="entry name" value="Helicase_Restrict-Modif_Enz"/>
</dbReference>
<keyword evidence="4" id="KW-0067">ATP-binding</keyword>
<dbReference type="Proteomes" id="UP001194273">
    <property type="component" value="Unassembled WGS sequence"/>
</dbReference>
<dbReference type="SMART" id="SM00490">
    <property type="entry name" value="HELICc"/>
    <property type="match status" value="1"/>
</dbReference>
<sequence length="979" mass="111271">MGELFSGRHMSNTVQSERADVERGLRAGFIDADQEAKEQYRPRLIANDKSTGTNLLTVLKQQLSQCNSFDICVAFVANSGLQPLVEVLSELKRRNIKGRFLTSTYLAFNTPDAYGKLLEYDNVEVRVYQGNLHAKGYIFDYGATSTIIVGSSNLTQMALTCNREWNVLFRSYGTGDMLISLGDEFESIWQDPQTIRLTPEWIELYRETWTPPEPPKARPYITYDGATESISTKISPNKMQRLALEALSKLHERGERRALLVSATGTGKTYLSAFDIEAERPARVLFLAHRQRILEASLASYSKLLGDAYTYGIYQPGRDQGGVRPTCLFAMCSTIVRHLEEFDPSAFDYIVVDEAHRTGSSSYQRIMEYFEPSFYLGMTATPNRTDGYDVFALFNHVIAFQITLQDALENDMLAPFHYFGIADLKINDDDIDDPALFSKLTSDERIKHVVSKIEEYTVGKSQRRGLIFCNRNDEAAELSRRFNELGYRTCALSGANSDEERNEAIARLERGELEYIFSVDILNEGVDIPSLNQIIMLRRTESAIVFVQQLGRGLRKDDQKDYALILDFIGNYQKNFFVPVALSGDRTFNKDNMRKLVKEGSTVIPGASTVSFDRIAEARIYEAIDGGRFNATRLLKDEYFDLRQMLGRIPALEEFDANNAIDPLRLFDKFGSYHSFLSKYDPDYDVKFNDTQERILKFLSQKLGSGKQLEDLLIVKRLVSGSLSWCDQELERAYDSAALERARRSAVSLLSGSFSGSGSFIPLVEGQSDDLRLSRAFASSLADAEFKRQVLEVVDFGISRHAQNYGAPYKDTALVLNAKYTYEEVCYLLNWEKNVNGQNIGGYKFDRATNTFPVFINYEKDPDISDSTKYEDRFITDRELVAISKQPRHLDSPEIERLRAWPGNGMRVFLFVRKNKNDGDGGKEFYFLGEMFPTGEYKEIVMPGANTAAVEITYELMDPVRHDLYDYLTSNIDLVEQQF</sequence>
<name>A0ABR9QR53_9ACTN</name>
<dbReference type="PROSITE" id="PS50035">
    <property type="entry name" value="PLD"/>
    <property type="match status" value="1"/>
</dbReference>
<dbReference type="PANTHER" id="PTHR47396">
    <property type="entry name" value="TYPE I RESTRICTION ENZYME ECOKI R PROTEIN"/>
    <property type="match status" value="1"/>
</dbReference>
<dbReference type="InterPro" id="IPR021835">
    <property type="entry name" value="DUF3427"/>
</dbReference>
<dbReference type="Gene3D" id="3.30.870.10">
    <property type="entry name" value="Endonuclease Chain A"/>
    <property type="match status" value="1"/>
</dbReference>
<dbReference type="InterPro" id="IPR014001">
    <property type="entry name" value="Helicase_ATP-bd"/>
</dbReference>
<feature type="domain" description="Helicase C-terminal" evidence="3">
    <location>
        <begin position="452"/>
        <end position="601"/>
    </location>
</feature>
<feature type="domain" description="PLD phosphodiesterase" evidence="1">
    <location>
        <begin position="128"/>
        <end position="158"/>
    </location>
</feature>
<comment type="caution">
    <text evidence="4">The sequence shown here is derived from an EMBL/GenBank/DDBJ whole genome shotgun (WGS) entry which is preliminary data.</text>
</comment>
<dbReference type="Gene3D" id="3.40.50.300">
    <property type="entry name" value="P-loop containing nucleotide triphosphate hydrolases"/>
    <property type="match status" value="2"/>
</dbReference>
<dbReference type="InterPro" id="IPR001736">
    <property type="entry name" value="PLipase_D/transphosphatidylase"/>
</dbReference>
<evidence type="ECO:0000259" key="3">
    <source>
        <dbReference type="PROSITE" id="PS51194"/>
    </source>
</evidence>
<protein>
    <submittedName>
        <fullName evidence="4">DEAD/DEAH box helicase</fullName>
    </submittedName>
</protein>
<gene>
    <name evidence="4" type="ORF">INF26_01650</name>
</gene>
<dbReference type="EMBL" id="JADCJZ010000001">
    <property type="protein sequence ID" value="MBE5023558.1"/>
    <property type="molecule type" value="Genomic_DNA"/>
</dbReference>
<dbReference type="GO" id="GO:0004386">
    <property type="term" value="F:helicase activity"/>
    <property type="evidence" value="ECO:0007669"/>
    <property type="project" value="UniProtKB-KW"/>
</dbReference>
<feature type="domain" description="Helicase ATP-binding" evidence="2">
    <location>
        <begin position="249"/>
        <end position="400"/>
    </location>
</feature>
<dbReference type="Pfam" id="PF13091">
    <property type="entry name" value="PLDc_2"/>
    <property type="match status" value="1"/>
</dbReference>
<keyword evidence="4" id="KW-0347">Helicase</keyword>
<dbReference type="RefSeq" id="WP_193528992.1">
    <property type="nucleotide sequence ID" value="NZ_JADCJZ010000001.1"/>
</dbReference>
<dbReference type="InterPro" id="IPR006935">
    <property type="entry name" value="Helicase/UvrB_N"/>
</dbReference>
<reference evidence="4 5" key="1">
    <citation type="submission" date="2020-10" db="EMBL/GenBank/DDBJ databases">
        <title>ChiBAC.</title>
        <authorList>
            <person name="Zenner C."/>
            <person name="Hitch T.C.A."/>
            <person name="Clavel T."/>
        </authorList>
    </citation>
    <scope>NUCLEOTIDE SEQUENCE [LARGE SCALE GENOMIC DNA]</scope>
    <source>
        <strain evidence="4 5">DSM 107455</strain>
    </source>
</reference>
<dbReference type="PROSITE" id="PS51194">
    <property type="entry name" value="HELICASE_CTER"/>
    <property type="match status" value="1"/>
</dbReference>
<dbReference type="SUPFAM" id="SSF52540">
    <property type="entry name" value="P-loop containing nucleoside triphosphate hydrolases"/>
    <property type="match status" value="1"/>
</dbReference>
<dbReference type="PANTHER" id="PTHR47396:SF1">
    <property type="entry name" value="ATP-DEPENDENT HELICASE IRC3-RELATED"/>
    <property type="match status" value="1"/>
</dbReference>
<keyword evidence="4" id="KW-0378">Hydrolase</keyword>
<dbReference type="Pfam" id="PF04851">
    <property type="entry name" value="ResIII"/>
    <property type="match status" value="1"/>
</dbReference>
<dbReference type="Pfam" id="PF00271">
    <property type="entry name" value="Helicase_C"/>
    <property type="match status" value="1"/>
</dbReference>
<dbReference type="Pfam" id="PF26350">
    <property type="entry name" value="DUF8090"/>
    <property type="match status" value="1"/>
</dbReference>